<reference evidence="1" key="1">
    <citation type="journal article" date="2013" name="Nature">
        <title>Draft genome of the wheat A-genome progenitor Triticum urartu.</title>
        <authorList>
            <person name="Ling H.Q."/>
            <person name="Zhao S."/>
            <person name="Liu D."/>
            <person name="Wang J."/>
            <person name="Sun H."/>
            <person name="Zhang C."/>
            <person name="Fan H."/>
            <person name="Li D."/>
            <person name="Dong L."/>
            <person name="Tao Y."/>
            <person name="Gao C."/>
            <person name="Wu H."/>
            <person name="Li Y."/>
            <person name="Cui Y."/>
            <person name="Guo X."/>
            <person name="Zheng S."/>
            <person name="Wang B."/>
            <person name="Yu K."/>
            <person name="Liang Q."/>
            <person name="Yang W."/>
            <person name="Lou X."/>
            <person name="Chen J."/>
            <person name="Feng M."/>
            <person name="Jian J."/>
            <person name="Zhang X."/>
            <person name="Luo G."/>
            <person name="Jiang Y."/>
            <person name="Liu J."/>
            <person name="Wang Z."/>
            <person name="Sha Y."/>
            <person name="Zhang B."/>
            <person name="Wu H."/>
            <person name="Tang D."/>
            <person name="Shen Q."/>
            <person name="Xue P."/>
            <person name="Zou S."/>
            <person name="Wang X."/>
            <person name="Liu X."/>
            <person name="Wang F."/>
            <person name="Yang Y."/>
            <person name="An X."/>
            <person name="Dong Z."/>
            <person name="Zhang K."/>
            <person name="Zhang X."/>
            <person name="Luo M.C."/>
            <person name="Dvorak J."/>
            <person name="Tong Y."/>
            <person name="Wang J."/>
            <person name="Yang H."/>
            <person name="Li Z."/>
            <person name="Wang D."/>
            <person name="Zhang A."/>
            <person name="Wang J."/>
        </authorList>
    </citation>
    <scope>NUCLEOTIDE SEQUENCE</scope>
</reference>
<evidence type="ECO:0000313" key="1">
    <source>
        <dbReference type="EMBL" id="EMS55475.1"/>
    </source>
</evidence>
<name>M7ZSZ1_TRIUA</name>
<gene>
    <name evidence="1" type="ORF">TRIUR3_28616</name>
</gene>
<dbReference type="EMBL" id="KD169966">
    <property type="protein sequence ID" value="EMS55475.1"/>
    <property type="molecule type" value="Genomic_DNA"/>
</dbReference>
<organism evidence="1">
    <name type="scientific">Triticum urartu</name>
    <name type="common">Red wild einkorn</name>
    <name type="synonym">Crithodium urartu</name>
    <dbReference type="NCBI Taxonomy" id="4572"/>
    <lineage>
        <taxon>Eukaryota</taxon>
        <taxon>Viridiplantae</taxon>
        <taxon>Streptophyta</taxon>
        <taxon>Embryophyta</taxon>
        <taxon>Tracheophyta</taxon>
        <taxon>Spermatophyta</taxon>
        <taxon>Magnoliopsida</taxon>
        <taxon>Liliopsida</taxon>
        <taxon>Poales</taxon>
        <taxon>Poaceae</taxon>
        <taxon>BOP clade</taxon>
        <taxon>Pooideae</taxon>
        <taxon>Triticodae</taxon>
        <taxon>Triticeae</taxon>
        <taxon>Triticinae</taxon>
        <taxon>Triticum</taxon>
    </lineage>
</organism>
<dbReference type="AlphaFoldDB" id="M7ZSZ1"/>
<accession>M7ZSZ1</accession>
<proteinExistence type="predicted"/>
<sequence>MLFPDDNSAIAIVIGRDGRRPLGEHQSSAQGAPVKSKFAESKLPKFKFLPEHRSPKPQVNRLISKYIDYLNTIQAKREDTFNTLQDQNMSKESLANASKTMNKKLHAMVKSAKEDLSEIVKLGGNALAVPARFDTDVKAPPRG</sequence>
<protein>
    <submittedName>
        <fullName evidence="1">Uncharacterized protein</fullName>
    </submittedName>
</protein>